<feature type="compositionally biased region" description="Polar residues" evidence="1">
    <location>
        <begin position="271"/>
        <end position="287"/>
    </location>
</feature>
<evidence type="ECO:0000259" key="2">
    <source>
        <dbReference type="PROSITE" id="PS50011"/>
    </source>
</evidence>
<dbReference type="PANTHER" id="PTHR44329">
    <property type="entry name" value="SERINE/THREONINE-PROTEIN KINASE TNNI3K-RELATED"/>
    <property type="match status" value="1"/>
</dbReference>
<dbReference type="InterPro" id="IPR000719">
    <property type="entry name" value="Prot_kinase_dom"/>
</dbReference>
<name>A0A2P4PNZ8_RHIID</name>
<reference evidence="3 4" key="2">
    <citation type="journal article" date="2018" name="New Phytol.">
        <title>High intraspecific genome diversity in the model arbuscular mycorrhizal symbiont Rhizophagus irregularis.</title>
        <authorList>
            <person name="Chen E.C.H."/>
            <person name="Morin E."/>
            <person name="Beaudet D."/>
            <person name="Noel J."/>
            <person name="Yildirir G."/>
            <person name="Ndikumana S."/>
            <person name="Charron P."/>
            <person name="St-Onge C."/>
            <person name="Giorgi J."/>
            <person name="Kruger M."/>
            <person name="Marton T."/>
            <person name="Ropars J."/>
            <person name="Grigoriev I.V."/>
            <person name="Hainaut M."/>
            <person name="Henrissat B."/>
            <person name="Roux C."/>
            <person name="Martin F."/>
            <person name="Corradi N."/>
        </authorList>
    </citation>
    <scope>NUCLEOTIDE SEQUENCE [LARGE SCALE GENOMIC DNA]</scope>
    <source>
        <strain evidence="3 4">DAOM 197198</strain>
    </source>
</reference>
<sequence>MTNIFFVRRGSYGNVYSVNCEVYNRVFALKSFVDSNNKQTIRKILKEILIRFFYVIKHGKNILIHQKNIKLADFGLSKKISEASSNTSVLGVIPYVDPKSFDDKEKYKLNKKSDVYSVGVLLWQISSGHIPFHEDDYGPRLMLSILNGRREKIIDGTPVKYSNLYTECWRDEPNKRPNIQEITSTLKSINSLIEIDAIIDHIDRKKETHSTEVEIDPELSKKTIDLNNEMQIIPNDGLNISSDSNKEIRGSTNEIISKGESNNIMKYENRMTPSESPSNASTSEQIR</sequence>
<dbReference type="Pfam" id="PF07714">
    <property type="entry name" value="PK_Tyr_Ser-Thr"/>
    <property type="match status" value="1"/>
</dbReference>
<keyword evidence="4" id="KW-1185">Reference proteome</keyword>
<feature type="region of interest" description="Disordered" evidence="1">
    <location>
        <begin position="255"/>
        <end position="287"/>
    </location>
</feature>
<reference evidence="3 4" key="1">
    <citation type="journal article" date="2013" name="Proc. Natl. Acad. Sci. U.S.A.">
        <title>Genome of an arbuscular mycorrhizal fungus provides insight into the oldest plant symbiosis.</title>
        <authorList>
            <person name="Tisserant E."/>
            <person name="Malbreil M."/>
            <person name="Kuo A."/>
            <person name="Kohler A."/>
            <person name="Symeonidi A."/>
            <person name="Balestrini R."/>
            <person name="Charron P."/>
            <person name="Duensing N."/>
            <person name="Frei Dit Frey N."/>
            <person name="Gianinazzi-Pearson V."/>
            <person name="Gilbert L.B."/>
            <person name="Handa Y."/>
            <person name="Herr J.R."/>
            <person name="Hijri M."/>
            <person name="Koul R."/>
            <person name="Kawaguchi M."/>
            <person name="Krajinski F."/>
            <person name="Lammers P.J."/>
            <person name="Masclaux F.G."/>
            <person name="Murat C."/>
            <person name="Morin E."/>
            <person name="Ndikumana S."/>
            <person name="Pagni M."/>
            <person name="Petitpierre D."/>
            <person name="Requena N."/>
            <person name="Rosikiewicz P."/>
            <person name="Riley R."/>
            <person name="Saito K."/>
            <person name="San Clemente H."/>
            <person name="Shapiro H."/>
            <person name="van Tuinen D."/>
            <person name="Becard G."/>
            <person name="Bonfante P."/>
            <person name="Paszkowski U."/>
            <person name="Shachar-Hill Y.Y."/>
            <person name="Tuskan G.A."/>
            <person name="Young P.W."/>
            <person name="Sanders I.R."/>
            <person name="Henrissat B."/>
            <person name="Rensing S.A."/>
            <person name="Grigoriev I.V."/>
            <person name="Corradi N."/>
            <person name="Roux C."/>
            <person name="Martin F."/>
        </authorList>
    </citation>
    <scope>NUCLEOTIDE SEQUENCE [LARGE SCALE GENOMIC DNA]</scope>
    <source>
        <strain evidence="3 4">DAOM 197198</strain>
    </source>
</reference>
<comment type="caution">
    <text evidence="3">The sequence shown here is derived from an EMBL/GenBank/DDBJ whole genome shotgun (WGS) entry which is preliminary data.</text>
</comment>
<dbReference type="SUPFAM" id="SSF56112">
    <property type="entry name" value="Protein kinase-like (PK-like)"/>
    <property type="match status" value="1"/>
</dbReference>
<dbReference type="GO" id="GO:0004674">
    <property type="term" value="F:protein serine/threonine kinase activity"/>
    <property type="evidence" value="ECO:0007669"/>
    <property type="project" value="TreeGrafter"/>
</dbReference>
<dbReference type="InterPro" id="IPR051681">
    <property type="entry name" value="Ser/Thr_Kinases-Pseudokinases"/>
</dbReference>
<dbReference type="Proteomes" id="UP000018888">
    <property type="component" value="Unassembled WGS sequence"/>
</dbReference>
<dbReference type="PROSITE" id="PS50011">
    <property type="entry name" value="PROTEIN_KINASE_DOM"/>
    <property type="match status" value="1"/>
</dbReference>
<organism evidence="3 4">
    <name type="scientific">Rhizophagus irregularis (strain DAOM 181602 / DAOM 197198 / MUCL 43194)</name>
    <name type="common">Arbuscular mycorrhizal fungus</name>
    <name type="synonym">Glomus intraradices</name>
    <dbReference type="NCBI Taxonomy" id="747089"/>
    <lineage>
        <taxon>Eukaryota</taxon>
        <taxon>Fungi</taxon>
        <taxon>Fungi incertae sedis</taxon>
        <taxon>Mucoromycota</taxon>
        <taxon>Glomeromycotina</taxon>
        <taxon>Glomeromycetes</taxon>
        <taxon>Glomerales</taxon>
        <taxon>Glomeraceae</taxon>
        <taxon>Rhizophagus</taxon>
    </lineage>
</organism>
<accession>A0A2P4PNZ8</accession>
<protein>
    <submittedName>
        <fullName evidence="3">Kinase-like domain-containing protein</fullName>
    </submittedName>
</protein>
<feature type="compositionally biased region" description="Polar residues" evidence="1">
    <location>
        <begin position="255"/>
        <end position="264"/>
    </location>
</feature>
<feature type="domain" description="Protein kinase" evidence="2">
    <location>
        <begin position="1"/>
        <end position="193"/>
    </location>
</feature>
<dbReference type="VEuPathDB" id="FungiDB:RhiirFUN_024486"/>
<dbReference type="Gene3D" id="1.10.510.10">
    <property type="entry name" value="Transferase(Phosphotransferase) domain 1"/>
    <property type="match status" value="1"/>
</dbReference>
<proteinExistence type="predicted"/>
<dbReference type="EMBL" id="AUPC02000177">
    <property type="protein sequence ID" value="POG67101.1"/>
    <property type="molecule type" value="Genomic_DNA"/>
</dbReference>
<gene>
    <name evidence="3" type="ORF">GLOIN_2v1481790</name>
</gene>
<dbReference type="InterPro" id="IPR001245">
    <property type="entry name" value="Ser-Thr/Tyr_kinase_cat_dom"/>
</dbReference>
<evidence type="ECO:0000256" key="1">
    <source>
        <dbReference type="SAM" id="MobiDB-lite"/>
    </source>
</evidence>
<dbReference type="GO" id="GO:0005524">
    <property type="term" value="F:ATP binding"/>
    <property type="evidence" value="ECO:0007669"/>
    <property type="project" value="InterPro"/>
</dbReference>
<evidence type="ECO:0000313" key="3">
    <source>
        <dbReference type="EMBL" id="POG67101.1"/>
    </source>
</evidence>
<evidence type="ECO:0000313" key="4">
    <source>
        <dbReference type="Proteomes" id="UP000018888"/>
    </source>
</evidence>
<dbReference type="AlphaFoldDB" id="A0A2P4PNZ8"/>
<dbReference type="InterPro" id="IPR011009">
    <property type="entry name" value="Kinase-like_dom_sf"/>
</dbReference>